<reference evidence="3" key="1">
    <citation type="submission" date="2011-04" db="EMBL/GenBank/DDBJ databases">
        <title>The complete genome of plasmid of Treponema succinifaciens DSM 2489.</title>
        <authorList>
            <person name="Lucas S."/>
            <person name="Copeland A."/>
            <person name="Lapidus A."/>
            <person name="Bruce D."/>
            <person name="Goodwin L."/>
            <person name="Pitluck S."/>
            <person name="Peters L."/>
            <person name="Kyrpides N."/>
            <person name="Mavromatis K."/>
            <person name="Ivanova N."/>
            <person name="Ovchinnikova G."/>
            <person name="Teshima H."/>
            <person name="Detter J.C."/>
            <person name="Tapia R."/>
            <person name="Han C."/>
            <person name="Land M."/>
            <person name="Hauser L."/>
            <person name="Markowitz V."/>
            <person name="Cheng J.-F."/>
            <person name="Hugenholtz P."/>
            <person name="Woyke T."/>
            <person name="Wu D."/>
            <person name="Gronow S."/>
            <person name="Wellnitz S."/>
            <person name="Brambilla E."/>
            <person name="Klenk H.-P."/>
            <person name="Eisen J.A."/>
        </authorList>
    </citation>
    <scope>NUCLEOTIDE SEQUENCE [LARGE SCALE GENOMIC DNA]</scope>
    <source>
        <strain evidence="3">ATCC 33096 / DSM 2489 / 6091</strain>
        <plasmid evidence="3">Plasmid pTRESU01</plasmid>
    </source>
</reference>
<dbReference type="PANTHER" id="PTHR21666:SF270">
    <property type="entry name" value="MUREIN HYDROLASE ACTIVATOR ENVC"/>
    <property type="match status" value="1"/>
</dbReference>
<accession>F2NYE3</accession>
<dbReference type="RefSeq" id="WP_013702692.1">
    <property type="nucleotide sequence ID" value="NC_015386.1"/>
</dbReference>
<organism evidence="2 3">
    <name type="scientific">Treponema succinifaciens (strain ATCC 33096 / DSM 2489 / 6091)</name>
    <dbReference type="NCBI Taxonomy" id="869209"/>
    <lineage>
        <taxon>Bacteria</taxon>
        <taxon>Pseudomonadati</taxon>
        <taxon>Spirochaetota</taxon>
        <taxon>Spirochaetia</taxon>
        <taxon>Spirochaetales</taxon>
        <taxon>Treponemataceae</taxon>
        <taxon>Treponema</taxon>
    </lineage>
</organism>
<proteinExistence type="predicted"/>
<evidence type="ECO:0000313" key="3">
    <source>
        <dbReference type="Proteomes" id="UP000006852"/>
    </source>
</evidence>
<dbReference type="Proteomes" id="UP000006852">
    <property type="component" value="Plasmid pTRESU01"/>
</dbReference>
<dbReference type="eggNOG" id="ENOG5030XR6">
    <property type="taxonomic scope" value="Bacteria"/>
</dbReference>
<dbReference type="CDD" id="cd12797">
    <property type="entry name" value="M23_peptidase"/>
    <property type="match status" value="1"/>
</dbReference>
<dbReference type="OrthoDB" id="9810477at2"/>
<evidence type="ECO:0000313" key="2">
    <source>
        <dbReference type="EMBL" id="AEB15442.1"/>
    </source>
</evidence>
<dbReference type="PANTHER" id="PTHR21666">
    <property type="entry name" value="PEPTIDASE-RELATED"/>
    <property type="match status" value="1"/>
</dbReference>
<gene>
    <name evidence="2" type="ordered locus">Tresu_2580</name>
</gene>
<dbReference type="SUPFAM" id="SSF51261">
    <property type="entry name" value="Duplicated hybrid motif"/>
    <property type="match status" value="1"/>
</dbReference>
<geneLocation type="plasmid" evidence="2 3">
    <name>pTRESU01</name>
</geneLocation>
<dbReference type="InterPro" id="IPR011055">
    <property type="entry name" value="Dup_hybrid_motif"/>
</dbReference>
<dbReference type="InterPro" id="IPR050570">
    <property type="entry name" value="Cell_wall_metabolism_enzyme"/>
</dbReference>
<protein>
    <submittedName>
        <fullName evidence="2">Peptidase M23</fullName>
    </submittedName>
</protein>
<feature type="domain" description="M23ase beta-sheet core" evidence="1">
    <location>
        <begin position="154"/>
        <end position="258"/>
    </location>
</feature>
<dbReference type="EMBL" id="CP002632">
    <property type="protein sequence ID" value="AEB15442.1"/>
    <property type="molecule type" value="Genomic_DNA"/>
</dbReference>
<keyword evidence="2" id="KW-0614">Plasmid</keyword>
<dbReference type="Gene3D" id="2.70.70.10">
    <property type="entry name" value="Glucose Permease (Domain IIA)"/>
    <property type="match status" value="1"/>
</dbReference>
<keyword evidence="3" id="KW-1185">Reference proteome</keyword>
<name>F2NYE3_TRES6</name>
<dbReference type="AlphaFoldDB" id="F2NYE3"/>
<dbReference type="GO" id="GO:0004222">
    <property type="term" value="F:metalloendopeptidase activity"/>
    <property type="evidence" value="ECO:0007669"/>
    <property type="project" value="TreeGrafter"/>
</dbReference>
<sequence>MSKSEAYYIVNEATAIDLWNGGLDKIFPKKPYFYHPIYFINHMERAGVFEFNPYKGLSYKDLCKKGAKINEVYNRDNPAGNKSTNKCTLPTDWTVVDNPGFTTKPSNIENKFTEGNATGYGKVTGLFNEDYLPVTRFTKNKIEYPYSVYRNYYYHFGVDFSGKKGDPIIALIYGKVVAKCWISSNGRCLLIQGKTSNHLYMLCHLSSYGDKIQVGTEVYPGMVVAKVGTSGGASGSYSETTFKDSAHLHLSIIQSKANVKVADVLTAEKDISIKGGGMEKHRSWISPTYLDPFNYKYTGGWMQNKTDDSEQKRLELEENYRKQLQSKENEGAKK</sequence>
<dbReference type="Pfam" id="PF01551">
    <property type="entry name" value="Peptidase_M23"/>
    <property type="match status" value="1"/>
</dbReference>
<dbReference type="HOGENOM" id="CLU_831390_0_0_12"/>
<dbReference type="InterPro" id="IPR016047">
    <property type="entry name" value="M23ase_b-sheet_dom"/>
</dbReference>
<dbReference type="GeneID" id="302999687"/>
<evidence type="ECO:0000259" key="1">
    <source>
        <dbReference type="Pfam" id="PF01551"/>
    </source>
</evidence>
<dbReference type="KEGG" id="tsu:Tresu_2580"/>